<feature type="domain" description="CopC" evidence="16">
    <location>
        <begin position="40"/>
        <end position="137"/>
    </location>
</feature>
<feature type="transmembrane region" description="Helical" evidence="14">
    <location>
        <begin position="316"/>
        <end position="338"/>
    </location>
</feature>
<keyword evidence="9 14" id="KW-1133">Transmembrane helix</keyword>
<dbReference type="InterPro" id="IPR014755">
    <property type="entry name" value="Cu-Rt/internalin_Ig-like"/>
</dbReference>
<feature type="transmembrane region" description="Helical" evidence="14">
    <location>
        <begin position="389"/>
        <end position="409"/>
    </location>
</feature>
<evidence type="ECO:0000256" key="13">
    <source>
        <dbReference type="SAM" id="MobiDB-lite"/>
    </source>
</evidence>
<feature type="region of interest" description="Disordered" evidence="13">
    <location>
        <begin position="457"/>
        <end position="501"/>
    </location>
</feature>
<evidence type="ECO:0000259" key="16">
    <source>
        <dbReference type="Pfam" id="PF04234"/>
    </source>
</evidence>
<dbReference type="Gene3D" id="2.60.40.1220">
    <property type="match status" value="1"/>
</dbReference>
<comment type="subcellular location">
    <subcellularLocation>
        <location evidence="2">Cell membrane</location>
        <topology evidence="2">Multi-pass membrane protein</topology>
    </subcellularLocation>
    <subcellularLocation>
        <location evidence="1">Periplasm</location>
    </subcellularLocation>
</comment>
<evidence type="ECO:0000259" key="17">
    <source>
        <dbReference type="Pfam" id="PF05425"/>
    </source>
</evidence>
<dbReference type="GO" id="GO:0006825">
    <property type="term" value="P:copper ion transport"/>
    <property type="evidence" value="ECO:0007669"/>
    <property type="project" value="InterPro"/>
</dbReference>
<evidence type="ECO:0000256" key="10">
    <source>
        <dbReference type="ARBA" id="ARBA00023008"/>
    </source>
</evidence>
<evidence type="ECO:0000256" key="5">
    <source>
        <dbReference type="ARBA" id="ARBA00022692"/>
    </source>
</evidence>
<evidence type="ECO:0000256" key="9">
    <source>
        <dbReference type="ARBA" id="ARBA00022989"/>
    </source>
</evidence>
<feature type="compositionally biased region" description="Low complexity" evidence="13">
    <location>
        <begin position="535"/>
        <end position="559"/>
    </location>
</feature>
<feature type="compositionally biased region" description="Low complexity" evidence="13">
    <location>
        <begin position="279"/>
        <end position="295"/>
    </location>
</feature>
<evidence type="ECO:0000256" key="7">
    <source>
        <dbReference type="ARBA" id="ARBA00022729"/>
    </source>
</evidence>
<dbReference type="GO" id="GO:0042597">
    <property type="term" value="C:periplasmic space"/>
    <property type="evidence" value="ECO:0007669"/>
    <property type="project" value="UniProtKB-SubCell"/>
</dbReference>
<keyword evidence="10" id="KW-0186">Copper</keyword>
<dbReference type="RefSeq" id="WP_159481974.1">
    <property type="nucleotide sequence ID" value="NZ_BAAATH010000001.1"/>
</dbReference>
<keyword evidence="6" id="KW-0479">Metal-binding</keyword>
<keyword evidence="8" id="KW-0574">Periplasm</keyword>
<feature type="compositionally biased region" description="Polar residues" evidence="13">
    <location>
        <begin position="635"/>
        <end position="647"/>
    </location>
</feature>
<evidence type="ECO:0000256" key="4">
    <source>
        <dbReference type="ARBA" id="ARBA00022475"/>
    </source>
</evidence>
<feature type="region of interest" description="Disordered" evidence="13">
    <location>
        <begin position="275"/>
        <end position="295"/>
    </location>
</feature>
<feature type="region of interest" description="Disordered" evidence="13">
    <location>
        <begin position="627"/>
        <end position="670"/>
    </location>
</feature>
<evidence type="ECO:0000256" key="2">
    <source>
        <dbReference type="ARBA" id="ARBA00004651"/>
    </source>
</evidence>
<gene>
    <name evidence="18" type="ORF">Scani_75760</name>
</gene>
<dbReference type="GO" id="GO:0005507">
    <property type="term" value="F:copper ion binding"/>
    <property type="evidence" value="ECO:0007669"/>
    <property type="project" value="InterPro"/>
</dbReference>
<protein>
    <recommendedName>
        <fullName evidence="12">Protein YobA</fullName>
    </recommendedName>
</protein>
<dbReference type="GO" id="GO:0005886">
    <property type="term" value="C:plasma membrane"/>
    <property type="evidence" value="ECO:0007669"/>
    <property type="project" value="UniProtKB-SubCell"/>
</dbReference>
<comment type="caution">
    <text evidence="18">The sequence shown here is derived from an EMBL/GenBank/DDBJ whole genome shotgun (WGS) entry which is preliminary data.</text>
</comment>
<feature type="compositionally biased region" description="Low complexity" evidence="13">
    <location>
        <begin position="567"/>
        <end position="582"/>
    </location>
</feature>
<evidence type="ECO:0000256" key="8">
    <source>
        <dbReference type="ARBA" id="ARBA00022764"/>
    </source>
</evidence>
<feature type="chain" id="PRO_5024992883" description="Protein YobA" evidence="15">
    <location>
        <begin position="42"/>
        <end position="757"/>
    </location>
</feature>
<dbReference type="InterPro" id="IPR007348">
    <property type="entry name" value="CopC_dom"/>
</dbReference>
<evidence type="ECO:0000256" key="15">
    <source>
        <dbReference type="SAM" id="SignalP"/>
    </source>
</evidence>
<dbReference type="SUPFAM" id="SSF81296">
    <property type="entry name" value="E set domains"/>
    <property type="match status" value="1"/>
</dbReference>
<evidence type="ECO:0000256" key="6">
    <source>
        <dbReference type="ARBA" id="ARBA00022723"/>
    </source>
</evidence>
<name>A0A640SJN8_9ACTN</name>
<organism evidence="18 19">
    <name type="scientific">Streptomyces caniferus</name>
    <dbReference type="NCBI Taxonomy" id="285557"/>
    <lineage>
        <taxon>Bacteria</taxon>
        <taxon>Bacillati</taxon>
        <taxon>Actinomycetota</taxon>
        <taxon>Actinomycetes</taxon>
        <taxon>Kitasatosporales</taxon>
        <taxon>Streptomycetaceae</taxon>
        <taxon>Streptomyces</taxon>
    </lineage>
</organism>
<feature type="transmembrane region" description="Helical" evidence="14">
    <location>
        <begin position="198"/>
        <end position="216"/>
    </location>
</feature>
<dbReference type="InterPro" id="IPR008457">
    <property type="entry name" value="Cu-R_CopD_dom"/>
</dbReference>
<dbReference type="OrthoDB" id="5242236at2"/>
<evidence type="ECO:0000256" key="11">
    <source>
        <dbReference type="ARBA" id="ARBA00023136"/>
    </source>
</evidence>
<keyword evidence="4" id="KW-1003">Cell membrane</keyword>
<sequence>MVTTGLGPRRSAVLRLLVVAVALAAALIGGLGGAAPASAHAALTGSTPAQGSVVDHAPEQVTLTFSEGVAMGDDSIRVLDPQGKRVDRGKLRNLCSDSVVKYGAGLPPGLRDGTYTVSWQAVSADSHPVAGAFTFSVGAPSKTSAPVPQQKAGGGLVGALYGVARYLAYAGFVLLVGGAAFVVACRPAAALVRSVQRLVVQGWALLTGTTVAMLLLRTPYTGSGDLADVLDLGGLQQVLVTKPGAALVSRLLLLAAAALFVAVLFGTYARLQEPAGQPAEGSAPGEGDAAAGAKDADAAGETALDPADLARQRRDLTFGLAFGGVIVGAGLASTWALAEHASTGLQPAVAMPVDVLHLLAVATWLGGLAALVVSLYWGPPVERTAVRRFSRIAFGSVLVLVATGVYQSWRQVGSWRALTDTTYGWLLLLKVALVVVLVGIAWVSRRWTGRLTEVRAAEDPAGVRSSDSASSEGEVAQVAESAEAEKDTAAEKDRETEKAAVGASATAGAAAASASPAASAPAAAASASTASAASASGPASAASAPAASSGKTPSQAPEQAPDEAADPARAAQLARQQAALRSARTKRQRDADPERLGLRRSVLAEASVAVVLLVVTTVLTATEPARTEEAVRATSGGQSTAANQPQVLSIPFDTGGPGGKGTARLDLDPGRSGSANALRLRISDPSGKAVDVPEVKVSFTQKAKKIGPLPITPKHVGKGHWRANGVQLPVPGQWQLSLLVRTSDIDQVTEIKNVKIG</sequence>
<feature type="domain" description="Copper resistance protein D" evidence="17">
    <location>
        <begin position="385"/>
        <end position="464"/>
    </location>
</feature>
<feature type="region of interest" description="Disordered" evidence="13">
    <location>
        <begin position="535"/>
        <end position="593"/>
    </location>
</feature>
<accession>A0A640SJN8</accession>
<evidence type="ECO:0000256" key="14">
    <source>
        <dbReference type="SAM" id="Phobius"/>
    </source>
</evidence>
<dbReference type="GO" id="GO:0046688">
    <property type="term" value="P:response to copper ion"/>
    <property type="evidence" value="ECO:0007669"/>
    <property type="project" value="InterPro"/>
</dbReference>
<feature type="compositionally biased region" description="Basic and acidic residues" evidence="13">
    <location>
        <begin position="483"/>
        <end position="498"/>
    </location>
</feature>
<dbReference type="Pfam" id="PF04234">
    <property type="entry name" value="CopC"/>
    <property type="match status" value="1"/>
</dbReference>
<proteinExistence type="inferred from homology"/>
<evidence type="ECO:0000256" key="12">
    <source>
        <dbReference type="ARBA" id="ARBA00070395"/>
    </source>
</evidence>
<dbReference type="InterPro" id="IPR014756">
    <property type="entry name" value="Ig_E-set"/>
</dbReference>
<evidence type="ECO:0000313" key="18">
    <source>
        <dbReference type="EMBL" id="GFE11308.1"/>
    </source>
</evidence>
<dbReference type="FunFam" id="2.60.40.1220:FF:000001">
    <property type="entry name" value="CopC domain-containing protein YobA"/>
    <property type="match status" value="1"/>
</dbReference>
<evidence type="ECO:0000256" key="1">
    <source>
        <dbReference type="ARBA" id="ARBA00004418"/>
    </source>
</evidence>
<feature type="signal peptide" evidence="15">
    <location>
        <begin position="1"/>
        <end position="41"/>
    </location>
</feature>
<dbReference type="Pfam" id="PF05425">
    <property type="entry name" value="CopD"/>
    <property type="match status" value="1"/>
</dbReference>
<dbReference type="AlphaFoldDB" id="A0A640SJN8"/>
<dbReference type="EMBL" id="BLIN01000005">
    <property type="protein sequence ID" value="GFE11308.1"/>
    <property type="molecule type" value="Genomic_DNA"/>
</dbReference>
<dbReference type="GeneID" id="96637064"/>
<feature type="transmembrane region" description="Helical" evidence="14">
    <location>
        <begin position="421"/>
        <end position="443"/>
    </location>
</feature>
<reference evidence="18 19" key="1">
    <citation type="submission" date="2019-12" db="EMBL/GenBank/DDBJ databases">
        <title>Whole genome shotgun sequence of Streptomyces caniferus NBRC 15389.</title>
        <authorList>
            <person name="Ichikawa N."/>
            <person name="Kimura A."/>
            <person name="Kitahashi Y."/>
            <person name="Komaki H."/>
            <person name="Tamura T."/>
        </authorList>
    </citation>
    <scope>NUCLEOTIDE SEQUENCE [LARGE SCALE GENOMIC DNA]</scope>
    <source>
        <strain evidence="18 19">NBRC 15389</strain>
    </source>
</reference>
<evidence type="ECO:0000313" key="19">
    <source>
        <dbReference type="Proteomes" id="UP000435837"/>
    </source>
</evidence>
<evidence type="ECO:0000256" key="3">
    <source>
        <dbReference type="ARBA" id="ARBA00010509"/>
    </source>
</evidence>
<keyword evidence="11 14" id="KW-0472">Membrane</keyword>
<dbReference type="PANTHER" id="PTHR34820">
    <property type="entry name" value="INNER MEMBRANE PROTEIN YEBZ"/>
    <property type="match status" value="1"/>
</dbReference>
<keyword evidence="7 15" id="KW-0732">Signal</keyword>
<dbReference type="PANTHER" id="PTHR34820:SF4">
    <property type="entry name" value="INNER MEMBRANE PROTEIN YEBZ"/>
    <property type="match status" value="1"/>
</dbReference>
<feature type="transmembrane region" description="Helical" evidence="14">
    <location>
        <begin position="166"/>
        <end position="186"/>
    </location>
</feature>
<feature type="transmembrane region" description="Helical" evidence="14">
    <location>
        <begin position="358"/>
        <end position="377"/>
    </location>
</feature>
<comment type="similarity">
    <text evidence="3">Belongs to the CopC family.</text>
</comment>
<dbReference type="Proteomes" id="UP000435837">
    <property type="component" value="Unassembled WGS sequence"/>
</dbReference>
<feature type="compositionally biased region" description="Low complexity" evidence="13">
    <location>
        <begin position="468"/>
        <end position="481"/>
    </location>
</feature>
<feature type="transmembrane region" description="Helical" evidence="14">
    <location>
        <begin position="247"/>
        <end position="268"/>
    </location>
</feature>
<dbReference type="InterPro" id="IPR032694">
    <property type="entry name" value="CopC/D"/>
</dbReference>
<keyword evidence="5 14" id="KW-0812">Transmembrane</keyword>